<sequence>MLHRGYEMWISDSDNRRLPEYKSQIEGDDGKTAGCFIPSESGRRFVVHWKDYNKAHHVAVRMCIDGVLNVGSICKPGRSGSRFGVRTSAADKYNLFQFADLRTTDDDSVLLTSGHASPEKVGTIEVRIMRIHPHTASVPFTPSDHAGVGPVHERSKKLGAHCVTLGDGIRVGRPHGLRASRPLIRGEGPYATFVFRYRPAALLQAQGIAPPAPSRGLDYEGPSQPSGSSGRRRERRAPVKSEPGPSTNDAYARACIPTEVIEVSDRDLESVDRKPVLRVKREAGAMVKPDPDNVIDLTLDD</sequence>
<dbReference type="PANTHER" id="PTHR36223">
    <property type="entry name" value="BETA-LACTAMASE-TYPE TRANSPEPTIDASE FOLD DOMAIN CONTAINING PROTEIN"/>
    <property type="match status" value="1"/>
</dbReference>
<accession>A0A1Y2IAD3</accession>
<evidence type="ECO:0000313" key="4">
    <source>
        <dbReference type="Proteomes" id="UP000193067"/>
    </source>
</evidence>
<evidence type="ECO:0000313" key="3">
    <source>
        <dbReference type="EMBL" id="OSC98095.1"/>
    </source>
</evidence>
<proteinExistence type="predicted"/>
<dbReference type="InterPro" id="IPR057678">
    <property type="entry name" value="DUF7918"/>
</dbReference>
<organism evidence="3 4">
    <name type="scientific">Trametes coccinea (strain BRFM310)</name>
    <name type="common">Pycnoporus coccineus</name>
    <dbReference type="NCBI Taxonomy" id="1353009"/>
    <lineage>
        <taxon>Eukaryota</taxon>
        <taxon>Fungi</taxon>
        <taxon>Dikarya</taxon>
        <taxon>Basidiomycota</taxon>
        <taxon>Agaricomycotina</taxon>
        <taxon>Agaricomycetes</taxon>
        <taxon>Polyporales</taxon>
        <taxon>Polyporaceae</taxon>
        <taxon>Trametes</taxon>
    </lineage>
</organism>
<dbReference type="EMBL" id="KZ084142">
    <property type="protein sequence ID" value="OSC98095.1"/>
    <property type="molecule type" value="Genomic_DNA"/>
</dbReference>
<name>A0A1Y2IAD3_TRAC3</name>
<feature type="domain" description="DUF7918" evidence="2">
    <location>
        <begin position="14"/>
        <end position="210"/>
    </location>
</feature>
<dbReference type="PANTHER" id="PTHR36223:SF1">
    <property type="entry name" value="TRANSCRIPTION ELONGATION FACTOR EAF N-TERMINAL DOMAIN-CONTAINING PROTEIN"/>
    <property type="match status" value="1"/>
</dbReference>
<reference evidence="3 4" key="1">
    <citation type="journal article" date="2015" name="Biotechnol. Biofuels">
        <title>Enhanced degradation of softwood versus hardwood by the white-rot fungus Pycnoporus coccineus.</title>
        <authorList>
            <person name="Couturier M."/>
            <person name="Navarro D."/>
            <person name="Chevret D."/>
            <person name="Henrissat B."/>
            <person name="Piumi F."/>
            <person name="Ruiz-Duenas F.J."/>
            <person name="Martinez A.T."/>
            <person name="Grigoriev I.V."/>
            <person name="Riley R."/>
            <person name="Lipzen A."/>
            <person name="Berrin J.G."/>
            <person name="Master E.R."/>
            <person name="Rosso M.N."/>
        </authorList>
    </citation>
    <scope>NUCLEOTIDE SEQUENCE [LARGE SCALE GENOMIC DNA]</scope>
    <source>
        <strain evidence="3 4">BRFM310</strain>
    </source>
</reference>
<evidence type="ECO:0000256" key="1">
    <source>
        <dbReference type="SAM" id="MobiDB-lite"/>
    </source>
</evidence>
<dbReference type="STRING" id="1353009.A0A1Y2IAD3"/>
<feature type="compositionally biased region" description="Low complexity" evidence="1">
    <location>
        <begin position="220"/>
        <end position="229"/>
    </location>
</feature>
<dbReference type="Pfam" id="PF25534">
    <property type="entry name" value="DUF7918"/>
    <property type="match status" value="1"/>
</dbReference>
<feature type="region of interest" description="Disordered" evidence="1">
    <location>
        <begin position="208"/>
        <end position="253"/>
    </location>
</feature>
<evidence type="ECO:0000259" key="2">
    <source>
        <dbReference type="Pfam" id="PF25534"/>
    </source>
</evidence>
<keyword evidence="4" id="KW-1185">Reference proteome</keyword>
<dbReference type="AlphaFoldDB" id="A0A1Y2IAD3"/>
<gene>
    <name evidence="3" type="ORF">PYCCODRAFT_1031014</name>
</gene>
<protein>
    <recommendedName>
        <fullName evidence="2">DUF7918 domain-containing protein</fullName>
    </recommendedName>
</protein>
<dbReference type="OrthoDB" id="3237202at2759"/>
<dbReference type="Proteomes" id="UP000193067">
    <property type="component" value="Unassembled WGS sequence"/>
</dbReference>